<evidence type="ECO:0000256" key="3">
    <source>
        <dbReference type="ARBA" id="ARBA00023186"/>
    </source>
</evidence>
<comment type="function">
    <text evidence="5">Zinc chaperone that directly transfers zinc cofactor to target proteins, thereby activating them. Zinc is transferred from the CXCC motif in the GTPase domain to the zinc binding site in target proteins in a process requiring GTP hydrolysis.</text>
</comment>
<dbReference type="InterPro" id="IPR051316">
    <property type="entry name" value="Zinc-reg_GTPase_activator"/>
</dbReference>
<keyword evidence="2" id="KW-0378">Hydrolase</keyword>
<dbReference type="Pfam" id="PF07683">
    <property type="entry name" value="CobW_C"/>
    <property type="match status" value="1"/>
</dbReference>
<protein>
    <submittedName>
        <fullName evidence="8">GTP-binding protein</fullName>
    </submittedName>
</protein>
<evidence type="ECO:0000313" key="8">
    <source>
        <dbReference type="EMBL" id="MUI58262.1"/>
    </source>
</evidence>
<dbReference type="InterPro" id="IPR036627">
    <property type="entry name" value="CobW-likC_sf"/>
</dbReference>
<dbReference type="SUPFAM" id="SSF90002">
    <property type="entry name" value="Hypothetical protein YjiA, C-terminal domain"/>
    <property type="match status" value="1"/>
</dbReference>
<dbReference type="GO" id="GO:0000166">
    <property type="term" value="F:nucleotide binding"/>
    <property type="evidence" value="ECO:0007669"/>
    <property type="project" value="UniProtKB-KW"/>
</dbReference>
<comment type="catalytic activity">
    <reaction evidence="6">
        <text>GTP + H2O = GDP + phosphate + H(+)</text>
        <dbReference type="Rhea" id="RHEA:19669"/>
        <dbReference type="ChEBI" id="CHEBI:15377"/>
        <dbReference type="ChEBI" id="CHEBI:15378"/>
        <dbReference type="ChEBI" id="CHEBI:37565"/>
        <dbReference type="ChEBI" id="CHEBI:43474"/>
        <dbReference type="ChEBI" id="CHEBI:58189"/>
    </reaction>
    <physiologicalReaction direction="left-to-right" evidence="6">
        <dbReference type="Rhea" id="RHEA:19670"/>
    </physiologicalReaction>
</comment>
<dbReference type="InterPro" id="IPR011629">
    <property type="entry name" value="CobW-like_C"/>
</dbReference>
<dbReference type="GO" id="GO:0005737">
    <property type="term" value="C:cytoplasm"/>
    <property type="evidence" value="ECO:0007669"/>
    <property type="project" value="TreeGrafter"/>
</dbReference>
<dbReference type="Gene3D" id="3.30.1220.10">
    <property type="entry name" value="CobW-like, C-terminal domain"/>
    <property type="match status" value="1"/>
</dbReference>
<organism evidence="8">
    <name type="scientific">Pseudomonas aeruginosa</name>
    <dbReference type="NCBI Taxonomy" id="287"/>
    <lineage>
        <taxon>Bacteria</taxon>
        <taxon>Pseudomonadati</taxon>
        <taxon>Pseudomonadota</taxon>
        <taxon>Gammaproteobacteria</taxon>
        <taxon>Pseudomonadales</taxon>
        <taxon>Pseudomonadaceae</taxon>
        <taxon>Pseudomonas</taxon>
    </lineage>
</organism>
<evidence type="ECO:0000256" key="5">
    <source>
        <dbReference type="ARBA" id="ARBA00045658"/>
    </source>
</evidence>
<accession>A0A6A9JZM5</accession>
<proteinExistence type="inferred from homology"/>
<gene>
    <name evidence="8" type="ORF">GNQ20_10685</name>
</gene>
<evidence type="ECO:0000259" key="7">
    <source>
        <dbReference type="SMART" id="SM00833"/>
    </source>
</evidence>
<evidence type="ECO:0000256" key="2">
    <source>
        <dbReference type="ARBA" id="ARBA00022801"/>
    </source>
</evidence>
<dbReference type="InterPro" id="IPR003495">
    <property type="entry name" value="CobW/HypB/UreG_nucleotide-bd"/>
</dbReference>
<dbReference type="PANTHER" id="PTHR13748:SF62">
    <property type="entry name" value="COBW DOMAIN-CONTAINING PROTEIN"/>
    <property type="match status" value="1"/>
</dbReference>
<comment type="similarity">
    <text evidence="4">Belongs to the SIMIBI class G3E GTPase family. ZNG1 subfamily.</text>
</comment>
<dbReference type="PANTHER" id="PTHR13748">
    <property type="entry name" value="COBW-RELATED"/>
    <property type="match status" value="1"/>
</dbReference>
<name>A0A6A9JZM5_PSEAI</name>
<dbReference type="CDD" id="cd03112">
    <property type="entry name" value="CobW-like"/>
    <property type="match status" value="1"/>
</dbReference>
<comment type="caution">
    <text evidence="8">The sequence shown here is derived from an EMBL/GenBank/DDBJ whole genome shotgun (WGS) entry which is preliminary data.</text>
</comment>
<evidence type="ECO:0000256" key="6">
    <source>
        <dbReference type="ARBA" id="ARBA00049117"/>
    </source>
</evidence>
<dbReference type="AlphaFoldDB" id="A0A6A9JZM5"/>
<feature type="domain" description="CobW C-terminal" evidence="7">
    <location>
        <begin position="216"/>
        <end position="306"/>
    </location>
</feature>
<dbReference type="Gene3D" id="3.40.50.300">
    <property type="entry name" value="P-loop containing nucleotide triphosphate hydrolases"/>
    <property type="match status" value="1"/>
</dbReference>
<evidence type="ECO:0000256" key="1">
    <source>
        <dbReference type="ARBA" id="ARBA00022741"/>
    </source>
</evidence>
<dbReference type="Pfam" id="PF02492">
    <property type="entry name" value="cobW"/>
    <property type="match status" value="1"/>
</dbReference>
<keyword evidence="3" id="KW-0143">Chaperone</keyword>
<dbReference type="InterPro" id="IPR027417">
    <property type="entry name" value="P-loop_NTPase"/>
</dbReference>
<sequence length="308" mass="33635">MNSTPSIPVTVVAGFLGAGKTTLLNRMAQRADSGRLAVIVNDFGELNIDAAIIAEVTDAVYSLQNGCICCTVQEDLLAQLVSLSKLRPALERIVIECSGVSDPQRIVQTIGYPQLRNRLHLDAVITLVDASGYQDLEGEMARLSRAQVACADWVLLNKADLVSPEQLQSIRASLGGRAPVFETVQAELPPELLLTPPVRSTEVLFKALPQAHDQLFESWVWNSSRPLQPKALRDWLARLPAELLRLKGLVRFEGNAQSYWLQHVGDRSQFAPAAGQAAEHAAQLVFITRRGSDLRQELEAGVCATQVP</sequence>
<dbReference type="RefSeq" id="WP_119518882.1">
    <property type="nucleotide sequence ID" value="NZ_BSBA01000001.1"/>
</dbReference>
<dbReference type="EMBL" id="WOAJ01000003">
    <property type="protein sequence ID" value="MUI58262.1"/>
    <property type="molecule type" value="Genomic_DNA"/>
</dbReference>
<reference evidence="8" key="1">
    <citation type="submission" date="2019-11" db="EMBL/GenBank/DDBJ databases">
        <title>Genomes of ocular Pseudomonas aeruginosa isolates.</title>
        <authorList>
            <person name="Khan M."/>
            <person name="Rice S.A."/>
            <person name="Willcox M.D.P."/>
            <person name="Stapleton F."/>
        </authorList>
    </citation>
    <scope>NUCLEOTIDE SEQUENCE</scope>
    <source>
        <strain evidence="8">PA206</strain>
    </source>
</reference>
<keyword evidence="1" id="KW-0547">Nucleotide-binding</keyword>
<dbReference type="SUPFAM" id="SSF52540">
    <property type="entry name" value="P-loop containing nucleoside triphosphate hydrolases"/>
    <property type="match status" value="1"/>
</dbReference>
<dbReference type="GO" id="GO:0016787">
    <property type="term" value="F:hydrolase activity"/>
    <property type="evidence" value="ECO:0007669"/>
    <property type="project" value="UniProtKB-KW"/>
</dbReference>
<dbReference type="SMART" id="SM00833">
    <property type="entry name" value="CobW_C"/>
    <property type="match status" value="1"/>
</dbReference>
<evidence type="ECO:0000256" key="4">
    <source>
        <dbReference type="ARBA" id="ARBA00034320"/>
    </source>
</evidence>